<feature type="region of interest" description="Disordered" evidence="1">
    <location>
        <begin position="148"/>
        <end position="168"/>
    </location>
</feature>
<sequence>MNTREHSSHRAPDVAKKILLRYAPHLRVWTGCSEFMLCLVFRSIARLTTSLVLQTAKDRAVTQAGYLNQPVLIWHLHPATTCAKDIWFDIRPIHPGAPDTAGRRVDKVGVGRRPRWLIVCVDDPMSYASRQKQAKELGRTGIGRAPTGCGAGVSTRRGGAKCSSRQTRPTRSLRGRRKFCRRERPEIWVRDVACMAVGPRWCWLRPPVTQRDRCIESGRRSRLFPARLAGMLG</sequence>
<name>A0A8E2DMY0_9APHY</name>
<dbReference type="Proteomes" id="UP000250043">
    <property type="component" value="Unassembled WGS sequence"/>
</dbReference>
<dbReference type="EMBL" id="KV722381">
    <property type="protein sequence ID" value="OCH91689.1"/>
    <property type="molecule type" value="Genomic_DNA"/>
</dbReference>
<gene>
    <name evidence="2" type="ORF">OBBRIDRAFT_513202</name>
</gene>
<dbReference type="AlphaFoldDB" id="A0A8E2DMY0"/>
<keyword evidence="3" id="KW-1185">Reference proteome</keyword>
<organism evidence="2 3">
    <name type="scientific">Obba rivulosa</name>
    <dbReference type="NCBI Taxonomy" id="1052685"/>
    <lineage>
        <taxon>Eukaryota</taxon>
        <taxon>Fungi</taxon>
        <taxon>Dikarya</taxon>
        <taxon>Basidiomycota</taxon>
        <taxon>Agaricomycotina</taxon>
        <taxon>Agaricomycetes</taxon>
        <taxon>Polyporales</taxon>
        <taxon>Gelatoporiaceae</taxon>
        <taxon>Obba</taxon>
    </lineage>
</organism>
<proteinExistence type="predicted"/>
<evidence type="ECO:0000313" key="3">
    <source>
        <dbReference type="Proteomes" id="UP000250043"/>
    </source>
</evidence>
<evidence type="ECO:0000313" key="2">
    <source>
        <dbReference type="EMBL" id="OCH91689.1"/>
    </source>
</evidence>
<accession>A0A8E2DMY0</accession>
<reference evidence="2 3" key="1">
    <citation type="submission" date="2016-07" db="EMBL/GenBank/DDBJ databases">
        <title>Draft genome of the white-rot fungus Obba rivulosa 3A-2.</title>
        <authorList>
            <consortium name="DOE Joint Genome Institute"/>
            <person name="Miettinen O."/>
            <person name="Riley R."/>
            <person name="Acob R."/>
            <person name="Barry K."/>
            <person name="Cullen D."/>
            <person name="De Vries R."/>
            <person name="Hainaut M."/>
            <person name="Hatakka A."/>
            <person name="Henrissat B."/>
            <person name="Hilden K."/>
            <person name="Kuo R."/>
            <person name="Labutti K."/>
            <person name="Lipzen A."/>
            <person name="Makela M.R."/>
            <person name="Sandor L."/>
            <person name="Spatafora J.W."/>
            <person name="Grigoriev I.V."/>
            <person name="Hibbett D.S."/>
        </authorList>
    </citation>
    <scope>NUCLEOTIDE SEQUENCE [LARGE SCALE GENOMIC DNA]</scope>
    <source>
        <strain evidence="2 3">3A-2</strain>
    </source>
</reference>
<evidence type="ECO:0000256" key="1">
    <source>
        <dbReference type="SAM" id="MobiDB-lite"/>
    </source>
</evidence>
<protein>
    <submittedName>
        <fullName evidence="2">Uncharacterized protein</fullName>
    </submittedName>
</protein>